<keyword evidence="4" id="KW-1185">Reference proteome</keyword>
<evidence type="ECO:0000313" key="3">
    <source>
        <dbReference type="Proteomes" id="UP000621390"/>
    </source>
</evidence>
<evidence type="ECO:0000313" key="4">
    <source>
        <dbReference type="Proteomes" id="UP000655994"/>
    </source>
</evidence>
<protein>
    <submittedName>
        <fullName evidence="2">Uncharacterized protein</fullName>
    </submittedName>
</protein>
<dbReference type="SUPFAM" id="SSF75169">
    <property type="entry name" value="DsrEFH-like"/>
    <property type="match status" value="1"/>
</dbReference>
<dbReference type="OrthoDB" id="6240821at2"/>
<dbReference type="Proteomes" id="UP000621390">
    <property type="component" value="Unassembled WGS sequence"/>
</dbReference>
<dbReference type="EMBL" id="JAEMOS010000043">
    <property type="protein sequence ID" value="MBJ7267727.1"/>
    <property type="molecule type" value="Genomic_DNA"/>
</dbReference>
<reference evidence="2 4" key="1">
    <citation type="submission" date="2020-09" db="EMBL/GenBank/DDBJ databases">
        <title>Draft Genomes of Bacterial Isolates from North Pond Shallow Sediments.</title>
        <authorList>
            <person name="Kiel Reese B."/>
            <person name="Mullis M."/>
            <person name="Weisend R.E."/>
        </authorList>
    </citation>
    <scope>NUCLEOTIDE SEQUENCE</scope>
    <source>
        <strain evidence="2">KJE-2</strain>
        <strain evidence="1 4">KJE-3</strain>
    </source>
</reference>
<dbReference type="AlphaFoldDB" id="A0A8I1GC22"/>
<name>A0A8I1GC22_9GAMM</name>
<dbReference type="InterPro" id="IPR027396">
    <property type="entry name" value="DsrEFH-like"/>
</dbReference>
<accession>A0A8I1GC22</accession>
<proteinExistence type="predicted"/>
<dbReference type="EMBL" id="JAEMOP010000002">
    <property type="protein sequence ID" value="MBJ7316177.1"/>
    <property type="molecule type" value="Genomic_DNA"/>
</dbReference>
<gene>
    <name evidence="1" type="ORF">JHC10_12345</name>
    <name evidence="2" type="ORF">JHC11_09295</name>
</gene>
<organism evidence="2 3">
    <name type="scientific">Idiomarina abyssalis</name>
    <dbReference type="NCBI Taxonomy" id="86102"/>
    <lineage>
        <taxon>Bacteria</taxon>
        <taxon>Pseudomonadati</taxon>
        <taxon>Pseudomonadota</taxon>
        <taxon>Gammaproteobacteria</taxon>
        <taxon>Alteromonadales</taxon>
        <taxon>Idiomarinaceae</taxon>
        <taxon>Idiomarina</taxon>
    </lineage>
</organism>
<evidence type="ECO:0000313" key="2">
    <source>
        <dbReference type="EMBL" id="MBJ7316177.1"/>
    </source>
</evidence>
<comment type="caution">
    <text evidence="2">The sequence shown here is derived from an EMBL/GenBank/DDBJ whole genome shotgun (WGS) entry which is preliminary data.</text>
</comment>
<evidence type="ECO:0000313" key="1">
    <source>
        <dbReference type="EMBL" id="MBJ7267727.1"/>
    </source>
</evidence>
<sequence length="89" mass="10275">MTSTLHWLRNTALTQWLAQYSHLLGNRDALLISGEQLGQLPDKQPVKQSIYARKNDAECLGNTLPTYVMLKSDEEWVELVLSFQQQITW</sequence>
<dbReference type="Proteomes" id="UP000655994">
    <property type="component" value="Unassembled WGS sequence"/>
</dbReference>
<dbReference type="RefSeq" id="WP_054487852.1">
    <property type="nucleotide sequence ID" value="NZ_CAXBHZ010000001.1"/>
</dbReference>